<feature type="domain" description="Flagellar basal body rod protein N-terminal" evidence="8">
    <location>
        <begin position="4"/>
        <end position="33"/>
    </location>
</feature>
<dbReference type="Pfam" id="PF22638">
    <property type="entry name" value="FlgK_D1"/>
    <property type="match status" value="1"/>
</dbReference>
<evidence type="ECO:0000259" key="10">
    <source>
        <dbReference type="Pfam" id="PF21158"/>
    </source>
</evidence>
<keyword evidence="12" id="KW-0966">Cell projection</keyword>
<dbReference type="GO" id="GO:0005576">
    <property type="term" value="C:extracellular region"/>
    <property type="evidence" value="ECO:0007669"/>
    <property type="project" value="UniProtKB-SubCell"/>
</dbReference>
<evidence type="ECO:0000259" key="9">
    <source>
        <dbReference type="Pfam" id="PF06429"/>
    </source>
</evidence>
<gene>
    <name evidence="12" type="ORF">EV674_13014</name>
</gene>
<dbReference type="EMBL" id="SLXH01000030">
    <property type="protein sequence ID" value="TCP14428.1"/>
    <property type="molecule type" value="Genomic_DNA"/>
</dbReference>
<comment type="caution">
    <text evidence="12">The sequence shown here is derived from an EMBL/GenBank/DDBJ whole genome shotgun (WGS) entry which is preliminary data.</text>
</comment>
<evidence type="ECO:0000256" key="1">
    <source>
        <dbReference type="ARBA" id="ARBA00004365"/>
    </source>
</evidence>
<proteinExistence type="inferred from homology"/>
<evidence type="ECO:0000256" key="6">
    <source>
        <dbReference type="ARBA" id="ARBA00023143"/>
    </source>
</evidence>
<dbReference type="PANTHER" id="PTHR30033:SF1">
    <property type="entry name" value="FLAGELLAR HOOK-ASSOCIATED PROTEIN 1"/>
    <property type="match status" value="1"/>
</dbReference>
<keyword evidence="6" id="KW-0975">Bacterial flagellum</keyword>
<accession>A0A4R2N3F3</accession>
<evidence type="ECO:0000259" key="11">
    <source>
        <dbReference type="Pfam" id="PF22638"/>
    </source>
</evidence>
<evidence type="ECO:0000256" key="7">
    <source>
        <dbReference type="SAM" id="Coils"/>
    </source>
</evidence>
<dbReference type="InterPro" id="IPR053927">
    <property type="entry name" value="FlgK_helical"/>
</dbReference>
<dbReference type="InterPro" id="IPR002371">
    <property type="entry name" value="FlgK"/>
</dbReference>
<dbReference type="InterPro" id="IPR010930">
    <property type="entry name" value="Flg_bb/hook_C_dom"/>
</dbReference>
<name>A0A4R2N3F3_9BURK</name>
<keyword evidence="12" id="KW-0969">Cilium</keyword>
<organism evidence="12 13">
    <name type="scientific">Simplicispira metamorpha</name>
    <dbReference type="NCBI Taxonomy" id="80881"/>
    <lineage>
        <taxon>Bacteria</taxon>
        <taxon>Pseudomonadati</taxon>
        <taxon>Pseudomonadota</taxon>
        <taxon>Betaproteobacteria</taxon>
        <taxon>Burkholderiales</taxon>
        <taxon>Comamonadaceae</taxon>
        <taxon>Simplicispira</taxon>
    </lineage>
</organism>
<reference evidence="12 13" key="1">
    <citation type="submission" date="2019-03" db="EMBL/GenBank/DDBJ databases">
        <title>Genomic Encyclopedia of Type Strains, Phase IV (KMG-IV): sequencing the most valuable type-strain genomes for metagenomic binning, comparative biology and taxonomic classification.</title>
        <authorList>
            <person name="Goeker M."/>
        </authorList>
    </citation>
    <scope>NUCLEOTIDE SEQUENCE [LARGE SCALE GENOMIC DNA]</scope>
    <source>
        <strain evidence="12 13">DSM 1837</strain>
    </source>
</reference>
<dbReference type="PROSITE" id="PS00588">
    <property type="entry name" value="FLAGELLA_BB_ROD"/>
    <property type="match status" value="1"/>
</dbReference>
<keyword evidence="12" id="KW-0282">Flagellum</keyword>
<evidence type="ECO:0000259" key="8">
    <source>
        <dbReference type="Pfam" id="PF00460"/>
    </source>
</evidence>
<protein>
    <recommendedName>
        <fullName evidence="4">Flagellar hook-associated protein 1</fullName>
    </recommendedName>
</protein>
<dbReference type="Pfam" id="PF06429">
    <property type="entry name" value="Flg_bbr_C"/>
    <property type="match status" value="1"/>
</dbReference>
<feature type="domain" description="Flagellar hook-associated protein FlgK helical" evidence="11">
    <location>
        <begin position="91"/>
        <end position="331"/>
    </location>
</feature>
<feature type="coiled-coil region" evidence="7">
    <location>
        <begin position="161"/>
        <end position="188"/>
    </location>
</feature>
<evidence type="ECO:0000256" key="2">
    <source>
        <dbReference type="ARBA" id="ARBA00004613"/>
    </source>
</evidence>
<evidence type="ECO:0000313" key="13">
    <source>
        <dbReference type="Proteomes" id="UP000295182"/>
    </source>
</evidence>
<dbReference type="Pfam" id="PF21158">
    <property type="entry name" value="flgK_1st_1"/>
    <property type="match status" value="1"/>
</dbReference>
<dbReference type="Pfam" id="PF00460">
    <property type="entry name" value="Flg_bb_rod"/>
    <property type="match status" value="1"/>
</dbReference>
<dbReference type="GO" id="GO:0005198">
    <property type="term" value="F:structural molecule activity"/>
    <property type="evidence" value="ECO:0007669"/>
    <property type="project" value="InterPro"/>
</dbReference>
<evidence type="ECO:0000256" key="5">
    <source>
        <dbReference type="ARBA" id="ARBA00022525"/>
    </source>
</evidence>
<dbReference type="InterPro" id="IPR019776">
    <property type="entry name" value="Flagellar_basal_body_rod_CS"/>
</dbReference>
<dbReference type="OrthoDB" id="9802553at2"/>
<sequence>MSLLNVGSRALLANQAAIQTAGNNIANVNTTGYSRQNVVLATMPGQLTGGGYIGKGVDIQTVLRNHSDLLTRQANAAAATDAGDSARLERLKQLQDVFSGGAAGLGSAINDMMNAFSDVVSSPTDLTARGVVLTRIDETARRMRDGAGRIEEIELAVAEQLKGAVNVVNNLARDLAQVNQEIVRARGNGQAPNDLLDRRDQLTREINKYVQTTQVAADDGSVSVFVGASQPLVLGGTAASLAIGDPQDFGSGSGQKKLLFIPANATAAQAIEMNDSMLGGGQVAGLLRFQNGDLAEGRNLLGRMAVAISEALNSQNKLGLTLDGKPGENLFKTITLANAVPGNKNTSGAKMGVEVADASKLQASSYSFTFTGADSGTVTRQSDGKIFPFANMGELNALMLGQGLRLTDGAAPPATPGAFAGATDKDQFLLTPLQGVASQMQSVQSSPRQLAAANPVNAKMGAANDGSLQLVSLKATGKTWDAALGQVVNTGALTLPPSPVPPATGAGVTLTFNTTAAGTTFTLAGNTATPIDMSATPPKEMTAPYEYIPGKRISIDGWEITLQGSPKTGDTVTVGNAADPQYGDFYQRDAGNASALMALRDAKMFDGASLADGFAGAMAQVGTRTQSAKFAATLSSTIAANLERERAAVSGVNLDEEAARLIQYQQAYQASAKMIQIAQNIFDNLIQSVGR</sequence>
<dbReference type="InterPro" id="IPR001444">
    <property type="entry name" value="Flag_bb_rod_N"/>
</dbReference>
<dbReference type="GO" id="GO:0009424">
    <property type="term" value="C:bacterial-type flagellum hook"/>
    <property type="evidence" value="ECO:0007669"/>
    <property type="project" value="InterPro"/>
</dbReference>
<comment type="subcellular location">
    <subcellularLocation>
        <location evidence="1">Bacterial flagellum</location>
    </subcellularLocation>
    <subcellularLocation>
        <location evidence="2">Secreted</location>
    </subcellularLocation>
</comment>
<keyword evidence="13" id="KW-1185">Reference proteome</keyword>
<comment type="similarity">
    <text evidence="3">Belongs to the flagella basal body rod proteins family.</text>
</comment>
<dbReference type="InterPro" id="IPR049119">
    <property type="entry name" value="FlgK_D2-like"/>
</dbReference>
<evidence type="ECO:0000256" key="3">
    <source>
        <dbReference type="ARBA" id="ARBA00009677"/>
    </source>
</evidence>
<dbReference type="NCBIfam" id="TIGR02492">
    <property type="entry name" value="flgK_ends"/>
    <property type="match status" value="1"/>
</dbReference>
<keyword evidence="7" id="KW-0175">Coiled coil</keyword>
<dbReference type="RefSeq" id="WP_119014131.1">
    <property type="nucleotide sequence ID" value="NZ_QXNC01000028.1"/>
</dbReference>
<keyword evidence="5" id="KW-0964">Secreted</keyword>
<dbReference type="SUPFAM" id="SSF64518">
    <property type="entry name" value="Phase 1 flagellin"/>
    <property type="match status" value="1"/>
</dbReference>
<dbReference type="Proteomes" id="UP000295182">
    <property type="component" value="Unassembled WGS sequence"/>
</dbReference>
<dbReference type="GO" id="GO:0044780">
    <property type="term" value="P:bacterial-type flagellum assembly"/>
    <property type="evidence" value="ECO:0007669"/>
    <property type="project" value="InterPro"/>
</dbReference>
<dbReference type="PRINTS" id="PR01005">
    <property type="entry name" value="FLGHOOKAP1"/>
</dbReference>
<dbReference type="PANTHER" id="PTHR30033">
    <property type="entry name" value="FLAGELLAR HOOK-ASSOCIATED PROTEIN 1"/>
    <property type="match status" value="1"/>
</dbReference>
<evidence type="ECO:0000313" key="12">
    <source>
        <dbReference type="EMBL" id="TCP14428.1"/>
    </source>
</evidence>
<feature type="domain" description="Flagellar basal-body/hook protein C-terminal" evidence="9">
    <location>
        <begin position="650"/>
        <end position="687"/>
    </location>
</feature>
<feature type="domain" description="Flagellar hook-associated protein 1 D2-like" evidence="10">
    <location>
        <begin position="344"/>
        <end position="387"/>
    </location>
</feature>
<evidence type="ECO:0000256" key="4">
    <source>
        <dbReference type="ARBA" id="ARBA00016244"/>
    </source>
</evidence>
<dbReference type="AlphaFoldDB" id="A0A4R2N3F3"/>